<evidence type="ECO:0000256" key="2">
    <source>
        <dbReference type="ARBA" id="ARBA00022448"/>
    </source>
</evidence>
<dbReference type="EMBL" id="CP030150">
    <property type="protein sequence ID" value="AWX74122.1"/>
    <property type="molecule type" value="Genomic_DNA"/>
</dbReference>
<organism evidence="6 7">
    <name type="scientific">Bacillus velezensis</name>
    <dbReference type="NCBI Taxonomy" id="492670"/>
    <lineage>
        <taxon>Bacteria</taxon>
        <taxon>Bacillati</taxon>
        <taxon>Bacillota</taxon>
        <taxon>Bacilli</taxon>
        <taxon>Bacillales</taxon>
        <taxon>Bacillaceae</taxon>
        <taxon>Bacillus</taxon>
        <taxon>Bacillus amyloliquefaciens group</taxon>
    </lineage>
</organism>
<dbReference type="SUPFAM" id="SSF52540">
    <property type="entry name" value="P-loop containing nucleoside triphosphate hydrolases"/>
    <property type="match status" value="1"/>
</dbReference>
<dbReference type="Proteomes" id="UP000250069">
    <property type="component" value="Chromosome"/>
</dbReference>
<evidence type="ECO:0000313" key="6">
    <source>
        <dbReference type="EMBL" id="AWX74122.1"/>
    </source>
</evidence>
<dbReference type="Pfam" id="PF00005">
    <property type="entry name" value="ABC_tran"/>
    <property type="match status" value="1"/>
</dbReference>
<dbReference type="GeneID" id="93082620"/>
<evidence type="ECO:0000256" key="1">
    <source>
        <dbReference type="ARBA" id="ARBA00005417"/>
    </source>
</evidence>
<dbReference type="PROSITE" id="PS50893">
    <property type="entry name" value="ABC_TRANSPORTER_2"/>
    <property type="match status" value="1"/>
</dbReference>
<protein>
    <submittedName>
        <fullName evidence="6">ATP-binding cassette domain-containing protein</fullName>
    </submittedName>
</protein>
<evidence type="ECO:0000313" key="7">
    <source>
        <dbReference type="Proteomes" id="UP000250069"/>
    </source>
</evidence>
<reference evidence="6 7" key="1">
    <citation type="submission" date="2018-06" db="EMBL/GenBank/DDBJ databases">
        <title>Complete Genome Sequence of Bacillus velezensis DSYZ, a Plant Growth-Promoting Rhizobacterium with Antifungal Activity.</title>
        <authorList>
            <person name="Du B."/>
            <person name="Ding Y."/>
            <person name="Liu K."/>
            <person name="Yao L."/>
            <person name="Wang C."/>
            <person name="Li H."/>
            <person name="Liu H."/>
        </authorList>
    </citation>
    <scope>NUCLEOTIDE SEQUENCE [LARGE SCALE GENOMIC DNA]</scope>
    <source>
        <strain evidence="6 7">DSYZ</strain>
    </source>
</reference>
<sequence length="306" mass="34555">MTEPALILKDVSKTINHTPIVQSISFDVRKGEIFGLLGPNGSGKTTIFRMIVQLIKKTEGAISFRGRPDSDFEYFMRHIGVIIEGPDMYPNMTALQNLKYFTKLRSTSLRTDDLMNTLAKVGLEQAARKKVKHFSLGMKQRLGLAYSLLHNPGLLILDEPMNGLDPKGMKELRTILSDLSKQGVSILLSSHLLSEMEEICDRVAYIKKGRILGIEDMKNRHDLGQKKLFTVTVDHPARAKEILEQDGILQVQQKDSRIIELEAEEDTIPYVIKSLAEKEILISRVSARTLSLEEKYMMITDQEDAV</sequence>
<proteinExistence type="inferred from homology"/>
<dbReference type="InterPro" id="IPR003593">
    <property type="entry name" value="AAA+_ATPase"/>
</dbReference>
<dbReference type="Gene3D" id="3.40.50.300">
    <property type="entry name" value="P-loop containing nucleotide triphosphate hydrolases"/>
    <property type="match status" value="1"/>
</dbReference>
<keyword evidence="2" id="KW-0813">Transport</keyword>
<evidence type="ECO:0000256" key="3">
    <source>
        <dbReference type="ARBA" id="ARBA00022741"/>
    </source>
</evidence>
<comment type="similarity">
    <text evidence="1">Belongs to the ABC transporter superfamily.</text>
</comment>
<dbReference type="InterPro" id="IPR003439">
    <property type="entry name" value="ABC_transporter-like_ATP-bd"/>
</dbReference>
<keyword evidence="4 6" id="KW-0067">ATP-binding</keyword>
<evidence type="ECO:0000256" key="4">
    <source>
        <dbReference type="ARBA" id="ARBA00022840"/>
    </source>
</evidence>
<evidence type="ECO:0000259" key="5">
    <source>
        <dbReference type="PROSITE" id="PS50893"/>
    </source>
</evidence>
<dbReference type="GO" id="GO:0005524">
    <property type="term" value="F:ATP binding"/>
    <property type="evidence" value="ECO:0007669"/>
    <property type="project" value="UniProtKB-KW"/>
</dbReference>
<dbReference type="PANTHER" id="PTHR43335">
    <property type="entry name" value="ABC TRANSPORTER, ATP-BINDING PROTEIN"/>
    <property type="match status" value="1"/>
</dbReference>
<dbReference type="AlphaFoldDB" id="A0ABC8DE95"/>
<feature type="domain" description="ABC transporter" evidence="5">
    <location>
        <begin position="6"/>
        <end position="233"/>
    </location>
</feature>
<name>A0ABC8DE95_BACVE</name>
<dbReference type="SMART" id="SM00382">
    <property type="entry name" value="AAA"/>
    <property type="match status" value="1"/>
</dbReference>
<dbReference type="PANTHER" id="PTHR43335:SF4">
    <property type="entry name" value="ABC TRANSPORTER, ATP-BINDING PROTEIN"/>
    <property type="match status" value="1"/>
</dbReference>
<keyword evidence="3" id="KW-0547">Nucleotide-binding</keyword>
<dbReference type="RefSeq" id="WP_007407659.1">
    <property type="nucleotide sequence ID" value="NZ_CATKPE010000035.1"/>
</dbReference>
<dbReference type="InterPro" id="IPR027417">
    <property type="entry name" value="P-loop_NTPase"/>
</dbReference>
<gene>
    <name evidence="6" type="ORF">BVDSYZ_19745</name>
</gene>
<accession>A0ABC8DE95</accession>